<dbReference type="EMBL" id="KB445801">
    <property type="protein sequence ID" value="EMD35205.1"/>
    <property type="molecule type" value="Genomic_DNA"/>
</dbReference>
<feature type="region of interest" description="Disordered" evidence="1">
    <location>
        <begin position="68"/>
        <end position="92"/>
    </location>
</feature>
<keyword evidence="3" id="KW-1185">Reference proteome</keyword>
<dbReference type="InterPro" id="IPR008942">
    <property type="entry name" value="ENTH_VHS"/>
</dbReference>
<sequence>MTQSSQSGSSLHSIPAHVIYAEQLFQLGFGMPLWIPERCSDNGGVLIGDVGFLKGGGFHRVFNARLPPSHASNRAHGTPYALPAEDGNETPKHTSISIGSGIMCSEGVSRGSMCSTKENFTEIEQQLICKKAKGAILVQEGTTRYELPASSSRTIGRYMLHHYTHWHRFARNSLQRTIPRGALLLVCGCTQSIHCAMTAFWDQREPTGTEKLKFQAGRHKGYPSLTPRLSTDSSIQVDVYTPANTLASDEIQVAEHFPAPRWTESQETLVQPKARYTTFVNYYKFRWRSPEDSSQNHEEILNDVYDPVDQLLDYILKYSHARAAAAHDGELYALLTGRAFPEDWSDFLQELSPSIEVDEDGLGMLKSESSAFNGVMSTMHSLFRHVHTGSTTFPGENHEQQNVLTMHGSTDWLPNALEELRTTLVRAMAPGMPGLQDPEEWFPGICDMASFTASGCKTVIRTLRTKGFNFDAGNVCDEHVTMRADYTNKDDSRHKIQLQATMLWAELLRNCSRYFFRHCTSTSFIHSLRGVLASDHTIPLVHATLLDVLGNAALISKLKWNRDDNCPIQGLWRDMKRSDQPRMGLPCDIGLGLTHDPTYRRDSRILADSQSNTEVIFNVCDMARSNADMLWKALMAADREDDNDMKTLQALYAKCFTIHSFLSTQAMDQRVAQEVSGEVIRARRVVAEVLDVFGVLVRRPWTIILTGEEIAVRAQHAIRQIV</sequence>
<proteinExistence type="predicted"/>
<dbReference type="HOGENOM" id="CLU_383088_0_0_1"/>
<evidence type="ECO:0000313" key="3">
    <source>
        <dbReference type="Proteomes" id="UP000016930"/>
    </source>
</evidence>
<organism evidence="2 3">
    <name type="scientific">Ceriporiopsis subvermispora (strain B)</name>
    <name type="common">White-rot fungus</name>
    <name type="synonym">Gelatoporia subvermispora</name>
    <dbReference type="NCBI Taxonomy" id="914234"/>
    <lineage>
        <taxon>Eukaryota</taxon>
        <taxon>Fungi</taxon>
        <taxon>Dikarya</taxon>
        <taxon>Basidiomycota</taxon>
        <taxon>Agaricomycotina</taxon>
        <taxon>Agaricomycetes</taxon>
        <taxon>Polyporales</taxon>
        <taxon>Gelatoporiaceae</taxon>
        <taxon>Gelatoporia</taxon>
    </lineage>
</organism>
<evidence type="ECO:0000313" key="2">
    <source>
        <dbReference type="EMBL" id="EMD35205.1"/>
    </source>
</evidence>
<evidence type="ECO:0000256" key="1">
    <source>
        <dbReference type="SAM" id="MobiDB-lite"/>
    </source>
</evidence>
<dbReference type="SUPFAM" id="SSF48464">
    <property type="entry name" value="ENTH/VHS domain"/>
    <property type="match status" value="1"/>
</dbReference>
<name>M2QT36_CERS8</name>
<gene>
    <name evidence="2" type="ORF">CERSUDRAFT_116674</name>
</gene>
<dbReference type="Proteomes" id="UP000016930">
    <property type="component" value="Unassembled WGS sequence"/>
</dbReference>
<dbReference type="OrthoDB" id="2804412at2759"/>
<dbReference type="AlphaFoldDB" id="M2QT36"/>
<dbReference type="Gene3D" id="1.25.40.90">
    <property type="match status" value="1"/>
</dbReference>
<protein>
    <submittedName>
        <fullName evidence="2">Uncharacterized protein</fullName>
    </submittedName>
</protein>
<accession>M2QT36</accession>
<reference evidence="2 3" key="1">
    <citation type="journal article" date="2012" name="Proc. Natl. Acad. Sci. U.S.A.">
        <title>Comparative genomics of Ceriporiopsis subvermispora and Phanerochaete chrysosporium provide insight into selective ligninolysis.</title>
        <authorList>
            <person name="Fernandez-Fueyo E."/>
            <person name="Ruiz-Duenas F.J."/>
            <person name="Ferreira P."/>
            <person name="Floudas D."/>
            <person name="Hibbett D.S."/>
            <person name="Canessa P."/>
            <person name="Larrondo L.F."/>
            <person name="James T.Y."/>
            <person name="Seelenfreund D."/>
            <person name="Lobos S."/>
            <person name="Polanco R."/>
            <person name="Tello M."/>
            <person name="Honda Y."/>
            <person name="Watanabe T."/>
            <person name="Watanabe T."/>
            <person name="Ryu J.S."/>
            <person name="Kubicek C.P."/>
            <person name="Schmoll M."/>
            <person name="Gaskell J."/>
            <person name="Hammel K.E."/>
            <person name="St John F.J."/>
            <person name="Vanden Wymelenberg A."/>
            <person name="Sabat G."/>
            <person name="Splinter BonDurant S."/>
            <person name="Syed K."/>
            <person name="Yadav J.S."/>
            <person name="Doddapaneni H."/>
            <person name="Subramanian V."/>
            <person name="Lavin J.L."/>
            <person name="Oguiza J.A."/>
            <person name="Perez G."/>
            <person name="Pisabarro A.G."/>
            <person name="Ramirez L."/>
            <person name="Santoyo F."/>
            <person name="Master E."/>
            <person name="Coutinho P.M."/>
            <person name="Henrissat B."/>
            <person name="Lombard V."/>
            <person name="Magnuson J.K."/>
            <person name="Kuees U."/>
            <person name="Hori C."/>
            <person name="Igarashi K."/>
            <person name="Samejima M."/>
            <person name="Held B.W."/>
            <person name="Barry K.W."/>
            <person name="LaButti K.M."/>
            <person name="Lapidus A."/>
            <person name="Lindquist E.A."/>
            <person name="Lucas S.M."/>
            <person name="Riley R."/>
            <person name="Salamov A.A."/>
            <person name="Hoffmeister D."/>
            <person name="Schwenk D."/>
            <person name="Hadar Y."/>
            <person name="Yarden O."/>
            <person name="de Vries R.P."/>
            <person name="Wiebenga A."/>
            <person name="Stenlid J."/>
            <person name="Eastwood D."/>
            <person name="Grigoriev I.V."/>
            <person name="Berka R.M."/>
            <person name="Blanchette R.A."/>
            <person name="Kersten P."/>
            <person name="Martinez A.T."/>
            <person name="Vicuna R."/>
            <person name="Cullen D."/>
        </authorList>
    </citation>
    <scope>NUCLEOTIDE SEQUENCE [LARGE SCALE GENOMIC DNA]</scope>
    <source>
        <strain evidence="2 3">B</strain>
    </source>
</reference>
<feature type="non-terminal residue" evidence="2">
    <location>
        <position position="1"/>
    </location>
</feature>
<dbReference type="STRING" id="914234.M2QT36"/>